<dbReference type="KEGG" id="aagg:ETAA8_59820"/>
<feature type="transmembrane region" description="Helical" evidence="4">
    <location>
        <begin position="375"/>
        <end position="394"/>
    </location>
</feature>
<dbReference type="InterPro" id="IPR052346">
    <property type="entry name" value="O-mannosyl-transferase_TMTC"/>
</dbReference>
<feature type="transmembrane region" description="Helical" evidence="4">
    <location>
        <begin position="346"/>
        <end position="369"/>
    </location>
</feature>
<feature type="transmembrane region" description="Helical" evidence="4">
    <location>
        <begin position="250"/>
        <end position="268"/>
    </location>
</feature>
<dbReference type="PROSITE" id="PS50005">
    <property type="entry name" value="TPR"/>
    <property type="match status" value="2"/>
</dbReference>
<evidence type="ECO:0000256" key="4">
    <source>
        <dbReference type="SAM" id="Phobius"/>
    </source>
</evidence>
<dbReference type="PROSITE" id="PS50293">
    <property type="entry name" value="TPR_REGION"/>
    <property type="match status" value="1"/>
</dbReference>
<feature type="transmembrane region" description="Helical" evidence="4">
    <location>
        <begin position="109"/>
        <end position="129"/>
    </location>
</feature>
<evidence type="ECO:0000313" key="5">
    <source>
        <dbReference type="EMBL" id="QDU30833.1"/>
    </source>
</evidence>
<dbReference type="Proteomes" id="UP000315017">
    <property type="component" value="Chromosome"/>
</dbReference>
<keyword evidence="4" id="KW-0812">Transmembrane</keyword>
<keyword evidence="2 3" id="KW-0802">TPR repeat</keyword>
<dbReference type="PANTHER" id="PTHR44227:SF3">
    <property type="entry name" value="PROTEIN O-MANNOSYL-TRANSFERASE TMTC4"/>
    <property type="match status" value="1"/>
</dbReference>
<proteinExistence type="predicted"/>
<feature type="repeat" description="TPR" evidence="3">
    <location>
        <begin position="484"/>
        <end position="517"/>
    </location>
</feature>
<dbReference type="SUPFAM" id="SSF48452">
    <property type="entry name" value="TPR-like"/>
    <property type="match status" value="1"/>
</dbReference>
<dbReference type="EMBL" id="CP036274">
    <property type="protein sequence ID" value="QDU30833.1"/>
    <property type="molecule type" value="Genomic_DNA"/>
</dbReference>
<dbReference type="OrthoDB" id="232771at2"/>
<keyword evidence="4" id="KW-1133">Transmembrane helix</keyword>
<keyword evidence="4" id="KW-0472">Membrane</keyword>
<dbReference type="InterPro" id="IPR019734">
    <property type="entry name" value="TPR_rpt"/>
</dbReference>
<dbReference type="Gene3D" id="1.25.40.10">
    <property type="entry name" value="Tetratricopeptide repeat domain"/>
    <property type="match status" value="1"/>
</dbReference>
<feature type="transmembrane region" description="Helical" evidence="4">
    <location>
        <begin position="321"/>
        <end position="339"/>
    </location>
</feature>
<feature type="transmembrane region" description="Helical" evidence="4">
    <location>
        <begin position="221"/>
        <end position="238"/>
    </location>
</feature>
<feature type="transmembrane region" description="Helical" evidence="4">
    <location>
        <begin position="410"/>
        <end position="428"/>
    </location>
</feature>
<gene>
    <name evidence="5" type="ORF">ETAA8_59820</name>
</gene>
<evidence type="ECO:0000313" key="6">
    <source>
        <dbReference type="Proteomes" id="UP000315017"/>
    </source>
</evidence>
<evidence type="ECO:0000256" key="3">
    <source>
        <dbReference type="PROSITE-ProRule" id="PRU00339"/>
    </source>
</evidence>
<evidence type="ECO:0000256" key="2">
    <source>
        <dbReference type="ARBA" id="ARBA00022803"/>
    </source>
</evidence>
<dbReference type="SMART" id="SM00028">
    <property type="entry name" value="TPR"/>
    <property type="match status" value="3"/>
</dbReference>
<dbReference type="Pfam" id="PF13432">
    <property type="entry name" value="TPR_16"/>
    <property type="match status" value="1"/>
</dbReference>
<evidence type="ECO:0000256" key="1">
    <source>
        <dbReference type="ARBA" id="ARBA00022737"/>
    </source>
</evidence>
<keyword evidence="1" id="KW-0677">Repeat</keyword>
<dbReference type="AlphaFoldDB" id="A0A517YKT9"/>
<reference evidence="5 6" key="1">
    <citation type="submission" date="2019-02" db="EMBL/GenBank/DDBJ databases">
        <title>Deep-cultivation of Planctomycetes and their phenomic and genomic characterization uncovers novel biology.</title>
        <authorList>
            <person name="Wiegand S."/>
            <person name="Jogler M."/>
            <person name="Boedeker C."/>
            <person name="Pinto D."/>
            <person name="Vollmers J."/>
            <person name="Rivas-Marin E."/>
            <person name="Kohn T."/>
            <person name="Peeters S.H."/>
            <person name="Heuer A."/>
            <person name="Rast P."/>
            <person name="Oberbeckmann S."/>
            <person name="Bunk B."/>
            <person name="Jeske O."/>
            <person name="Meyerdierks A."/>
            <person name="Storesund J.E."/>
            <person name="Kallscheuer N."/>
            <person name="Luecker S."/>
            <person name="Lage O.M."/>
            <person name="Pohl T."/>
            <person name="Merkel B.J."/>
            <person name="Hornburger P."/>
            <person name="Mueller R.-W."/>
            <person name="Bruemmer F."/>
            <person name="Labrenz M."/>
            <person name="Spormann A.M."/>
            <person name="Op den Camp H."/>
            <person name="Overmann J."/>
            <person name="Amann R."/>
            <person name="Jetten M.S.M."/>
            <person name="Mascher T."/>
            <person name="Medema M.H."/>
            <person name="Devos D.P."/>
            <person name="Kaster A.-K."/>
            <person name="Ovreas L."/>
            <person name="Rohde M."/>
            <person name="Galperin M.Y."/>
            <person name="Jogler C."/>
        </authorList>
    </citation>
    <scope>NUCLEOTIDE SEQUENCE [LARGE SCALE GENOMIC DNA]</scope>
    <source>
        <strain evidence="5 6">ETA_A8</strain>
    </source>
</reference>
<name>A0A517YKT9_9BACT</name>
<protein>
    <submittedName>
        <fullName evidence="5">Tetratricopeptide repeat protein</fullName>
    </submittedName>
</protein>
<feature type="transmembrane region" description="Helical" evidence="4">
    <location>
        <begin position="149"/>
        <end position="170"/>
    </location>
</feature>
<accession>A0A517YKT9</accession>
<feature type="repeat" description="TPR" evidence="3">
    <location>
        <begin position="518"/>
        <end position="551"/>
    </location>
</feature>
<dbReference type="PANTHER" id="PTHR44227">
    <property type="match status" value="1"/>
</dbReference>
<organism evidence="5 6">
    <name type="scientific">Anatilimnocola aggregata</name>
    <dbReference type="NCBI Taxonomy" id="2528021"/>
    <lineage>
        <taxon>Bacteria</taxon>
        <taxon>Pseudomonadati</taxon>
        <taxon>Planctomycetota</taxon>
        <taxon>Planctomycetia</taxon>
        <taxon>Pirellulales</taxon>
        <taxon>Pirellulaceae</taxon>
        <taxon>Anatilimnocola</taxon>
    </lineage>
</organism>
<sequence length="645" mass="70919">MSKLSRGSKQRAATPDLAVQPNISQAWRNAAAAASIIVAGLLSYSNTFSVPFTFDDKEGIVKNSTIRDLTDLSSVLWAPPRRGATTDGRPVLNLSLAINYALHGLDVEGYHATNLALHLLNAILIWRILFEAFRSRFLPERIRSFAEQIAYSVALVWVVHPLLTIAVTYVIQRAEVLMATFYLSAIYCFLRGSRADNPRPWYLATAFLCAVGQGAKEVMATAPLAILLIDVALIAGSWRDAFRARRFWHALNFLSLSITFILIARQGGRSGTVGAENLGDRLAYLALQSEIIIRYLQLCVWPSPLVFDYGTYIPPLSASQLPAFITVSVLAVLFVVLYWKKPVVGLLGVLFFVILAPTSSFVPVITQVAAEHRMYLPLALVLTGGMVAIVAFLPRLRPDQSGIGEPNKRGLTAITVVLAICLGTFTLFRNGYFRNEFTLWQDTALKAPTNLRACRWYATGLLALGQKEAAMHVFDVAINSPRAAEAYCGRADIYLNSGDTEQAAEDVEAALKIDPKCHQALNMLGAMALNRGDNETALKYFTQAIQVSPQNETYLRNRGNALVVLNELHEARSNYDAAIAISPGDPESHFVLAMLDFKEGHLTAAAAGLRRTLYYDAAHPEALQWLPEVEKQIRTGVATKLAPIR</sequence>
<keyword evidence="6" id="KW-1185">Reference proteome</keyword>
<dbReference type="InterPro" id="IPR011990">
    <property type="entry name" value="TPR-like_helical_dom_sf"/>
</dbReference>
<feature type="transmembrane region" description="Helical" evidence="4">
    <location>
        <begin position="26"/>
        <end position="44"/>
    </location>
</feature>